<accession>A0A193GE66</accession>
<dbReference type="EMBL" id="CP016172">
    <property type="protein sequence ID" value="ANN77584.1"/>
    <property type="molecule type" value="Genomic_DNA"/>
</dbReference>
<keyword evidence="2" id="KW-1185">Reference proteome</keyword>
<dbReference type="RefSeq" id="WP_066657375.1">
    <property type="nucleotide sequence ID" value="NZ_CBCSCL010000006.1"/>
</dbReference>
<gene>
    <name evidence="1" type="ORF">BAU07_11120</name>
</gene>
<evidence type="ECO:0000313" key="2">
    <source>
        <dbReference type="Proteomes" id="UP000091926"/>
    </source>
</evidence>
<organism evidence="1 2">
    <name type="scientific">Bordetella flabilis</name>
    <dbReference type="NCBI Taxonomy" id="463014"/>
    <lineage>
        <taxon>Bacteria</taxon>
        <taxon>Pseudomonadati</taxon>
        <taxon>Pseudomonadota</taxon>
        <taxon>Betaproteobacteria</taxon>
        <taxon>Burkholderiales</taxon>
        <taxon>Alcaligenaceae</taxon>
        <taxon>Bordetella</taxon>
    </lineage>
</organism>
<protein>
    <submittedName>
        <fullName evidence="1">Uncharacterized protein</fullName>
    </submittedName>
</protein>
<dbReference type="KEGG" id="bfz:BAU07_11120"/>
<sequence>MARLRELLIVATKSPQAKAFFANSATESWTSTPSELSQFQTAERAQGGLAVKAAGIEPE</sequence>
<evidence type="ECO:0000313" key="1">
    <source>
        <dbReference type="EMBL" id="ANN77584.1"/>
    </source>
</evidence>
<name>A0A193GE66_9BORD</name>
<dbReference type="Proteomes" id="UP000091926">
    <property type="component" value="Chromosome"/>
</dbReference>
<proteinExistence type="predicted"/>
<reference evidence="1 2" key="1">
    <citation type="submission" date="2016-06" db="EMBL/GenBank/DDBJ databases">
        <title>Complete genome sequences of Bordetella bronchialis and Bordetella flabilis.</title>
        <authorList>
            <person name="LiPuma J.J."/>
            <person name="Spilker T."/>
        </authorList>
    </citation>
    <scope>NUCLEOTIDE SEQUENCE [LARGE SCALE GENOMIC DNA]</scope>
    <source>
        <strain evidence="1 2">AU10664</strain>
    </source>
</reference>
<dbReference type="STRING" id="463014.BAU07_11120"/>
<dbReference type="AlphaFoldDB" id="A0A193GE66"/>